<keyword evidence="1" id="KW-0472">Membrane</keyword>
<organism evidence="2 3">
    <name type="scientific">Paracoccus amoyensis</name>
    <dbReference type="NCBI Taxonomy" id="2760093"/>
    <lineage>
        <taxon>Bacteria</taxon>
        <taxon>Pseudomonadati</taxon>
        <taxon>Pseudomonadota</taxon>
        <taxon>Alphaproteobacteria</taxon>
        <taxon>Rhodobacterales</taxon>
        <taxon>Paracoccaceae</taxon>
        <taxon>Paracoccus</taxon>
    </lineage>
</organism>
<evidence type="ECO:0000313" key="3">
    <source>
        <dbReference type="Proteomes" id="UP000608594"/>
    </source>
</evidence>
<name>A0A926GDQ4_9RHOB</name>
<evidence type="ECO:0000256" key="1">
    <source>
        <dbReference type="SAM" id="Phobius"/>
    </source>
</evidence>
<dbReference type="EMBL" id="JACOQL010000002">
    <property type="protein sequence ID" value="MBC9246437.1"/>
    <property type="molecule type" value="Genomic_DNA"/>
</dbReference>
<keyword evidence="1" id="KW-0812">Transmembrane</keyword>
<feature type="transmembrane region" description="Helical" evidence="1">
    <location>
        <begin position="89"/>
        <end position="109"/>
    </location>
</feature>
<feature type="transmembrane region" description="Helical" evidence="1">
    <location>
        <begin position="63"/>
        <end position="82"/>
    </location>
</feature>
<sequence>MSSVPVSSSVTTGSRAFDRRVLVGLLLVDALLILIYLITGYMVATGRLASFPDIINIGRDWSIGEILGYAKWLALIAVMLTAHRRSPNLIFLAMAFLFVVVLIDDSMQLHENYNGWTTALGFVDQTQAALREVIFFGALGLIVAGPLLLGWFRAGKPVRRKILPLLILFGAIAACGVGVDFLHTALPDRSISAGLAGAFEDGGEMMFLSAMVGYAVGTFCRSPERAKPESRSS</sequence>
<feature type="transmembrane region" description="Helical" evidence="1">
    <location>
        <begin position="129"/>
        <end position="151"/>
    </location>
</feature>
<dbReference type="RefSeq" id="WP_187792923.1">
    <property type="nucleotide sequence ID" value="NZ_JACOQL010000002.1"/>
</dbReference>
<reference evidence="2" key="1">
    <citation type="submission" date="2020-08" db="EMBL/GenBank/DDBJ databases">
        <title>Paracoccus amoyensis sp. nov., isolated from the surface seawater at coast of Xiamen, Fujian.</title>
        <authorList>
            <person name="Lyu L."/>
        </authorList>
    </citation>
    <scope>NUCLEOTIDE SEQUENCE</scope>
    <source>
        <strain evidence="2">11-3</strain>
    </source>
</reference>
<dbReference type="Proteomes" id="UP000608594">
    <property type="component" value="Unassembled WGS sequence"/>
</dbReference>
<protein>
    <submittedName>
        <fullName evidence="2">Uncharacterized protein</fullName>
    </submittedName>
</protein>
<gene>
    <name evidence="2" type="ORF">H4P12_06860</name>
</gene>
<proteinExistence type="predicted"/>
<evidence type="ECO:0000313" key="2">
    <source>
        <dbReference type="EMBL" id="MBC9246437.1"/>
    </source>
</evidence>
<feature type="transmembrane region" description="Helical" evidence="1">
    <location>
        <begin position="163"/>
        <end position="185"/>
    </location>
</feature>
<dbReference type="AlphaFoldDB" id="A0A926GDQ4"/>
<keyword evidence="3" id="KW-1185">Reference proteome</keyword>
<comment type="caution">
    <text evidence="2">The sequence shown here is derived from an EMBL/GenBank/DDBJ whole genome shotgun (WGS) entry which is preliminary data.</text>
</comment>
<feature type="transmembrane region" description="Helical" evidence="1">
    <location>
        <begin position="21"/>
        <end position="43"/>
    </location>
</feature>
<keyword evidence="1" id="KW-1133">Transmembrane helix</keyword>
<accession>A0A926GDQ4</accession>